<evidence type="ECO:0000256" key="3">
    <source>
        <dbReference type="ARBA" id="ARBA00022801"/>
    </source>
</evidence>
<dbReference type="HAMAP" id="MF_03176">
    <property type="entry name" value="PIF1"/>
    <property type="match status" value="1"/>
</dbReference>
<comment type="catalytic activity">
    <reaction evidence="12">
        <text>ATP + H2O = ADP + phosphate + H(+)</text>
        <dbReference type="Rhea" id="RHEA:13065"/>
        <dbReference type="ChEBI" id="CHEBI:15377"/>
        <dbReference type="ChEBI" id="CHEBI:15378"/>
        <dbReference type="ChEBI" id="CHEBI:30616"/>
        <dbReference type="ChEBI" id="CHEBI:43474"/>
        <dbReference type="ChEBI" id="CHEBI:456216"/>
        <dbReference type="EC" id="5.6.2.3"/>
    </reaction>
</comment>
<keyword evidence="3 12" id="KW-0378">Hydrolase</keyword>
<evidence type="ECO:0000313" key="16">
    <source>
        <dbReference type="Proteomes" id="UP000029665"/>
    </source>
</evidence>
<evidence type="ECO:0000256" key="4">
    <source>
        <dbReference type="ARBA" id="ARBA00022806"/>
    </source>
</evidence>
<reference evidence="15" key="1">
    <citation type="submission" date="2014-01" db="EMBL/GenBank/DDBJ databases">
        <title>The genome of the white-rot fungus Pycnoporus cinnabarinus: a basidiomycete model with a versatile arsenal for lignocellulosic biomass breakdown.</title>
        <authorList>
            <person name="Levasseur A."/>
            <person name="Lomascolo A."/>
            <person name="Ruiz-Duenas F.J."/>
            <person name="Uzan E."/>
            <person name="Piumi F."/>
            <person name="Kues U."/>
            <person name="Ram A.F.J."/>
            <person name="Murat C."/>
            <person name="Haon M."/>
            <person name="Benoit I."/>
            <person name="Arfi Y."/>
            <person name="Chevret D."/>
            <person name="Drula E."/>
            <person name="Kwon M.J."/>
            <person name="Gouret P."/>
            <person name="Lesage-Meessen L."/>
            <person name="Lombard V."/>
            <person name="Mariette J."/>
            <person name="Noirot C."/>
            <person name="Park J."/>
            <person name="Patyshakuliyeva A."/>
            <person name="Wieneger R.A.B."/>
            <person name="Wosten H.A.B."/>
            <person name="Martin F."/>
            <person name="Coutinho P.M."/>
            <person name="de Vries R."/>
            <person name="Martinez A.T."/>
            <person name="Klopp C."/>
            <person name="Pontarotti P."/>
            <person name="Henrissat B."/>
            <person name="Record E."/>
        </authorList>
    </citation>
    <scope>NUCLEOTIDE SEQUENCE [LARGE SCALE GENOMIC DNA]</scope>
    <source>
        <strain evidence="15">BRFM137</strain>
    </source>
</reference>
<comment type="subunit">
    <text evidence="12">Monomer.</text>
</comment>
<dbReference type="InterPro" id="IPR003593">
    <property type="entry name" value="AAA+_ATPase"/>
</dbReference>
<feature type="compositionally biased region" description="Polar residues" evidence="13">
    <location>
        <begin position="1"/>
        <end position="12"/>
    </location>
</feature>
<keyword evidence="4 12" id="KW-0347">Helicase</keyword>
<keyword evidence="9 12" id="KW-0234">DNA repair</keyword>
<dbReference type="OMA" id="CIKTCKP"/>
<evidence type="ECO:0000256" key="10">
    <source>
        <dbReference type="ARBA" id="ARBA00023235"/>
    </source>
</evidence>
<dbReference type="GO" id="GO:0005634">
    <property type="term" value="C:nucleus"/>
    <property type="evidence" value="ECO:0007669"/>
    <property type="project" value="UniProtKB-SubCell"/>
</dbReference>
<evidence type="ECO:0000256" key="1">
    <source>
        <dbReference type="ARBA" id="ARBA00022741"/>
    </source>
</evidence>
<feature type="compositionally biased region" description="Low complexity" evidence="13">
    <location>
        <begin position="399"/>
        <end position="408"/>
    </location>
</feature>
<dbReference type="InterPro" id="IPR048293">
    <property type="entry name" value="PIF1_RRM3_pfh1"/>
</dbReference>
<keyword evidence="5 12" id="KW-0067">ATP-binding</keyword>
<dbReference type="HOGENOM" id="CLU_001613_0_3_1"/>
<dbReference type="EC" id="5.6.2.3" evidence="12"/>
<comment type="caution">
    <text evidence="12">Lacks conserved residue(s) required for the propagation of feature annotation.</text>
</comment>
<evidence type="ECO:0000256" key="13">
    <source>
        <dbReference type="SAM" id="MobiDB-lite"/>
    </source>
</evidence>
<dbReference type="InterPro" id="IPR051055">
    <property type="entry name" value="PIF1_helicase"/>
</dbReference>
<organism evidence="15 16">
    <name type="scientific">Pycnoporus cinnabarinus</name>
    <name type="common">Cinnabar-red polypore</name>
    <name type="synonym">Trametes cinnabarina</name>
    <dbReference type="NCBI Taxonomy" id="5643"/>
    <lineage>
        <taxon>Eukaryota</taxon>
        <taxon>Fungi</taxon>
        <taxon>Dikarya</taxon>
        <taxon>Basidiomycota</taxon>
        <taxon>Agaricomycotina</taxon>
        <taxon>Agaricomycetes</taxon>
        <taxon>Polyporales</taxon>
        <taxon>Polyporaceae</taxon>
        <taxon>Trametes</taxon>
    </lineage>
</organism>
<comment type="subcellular location">
    <subcellularLocation>
        <location evidence="12">Nucleus</location>
    </subcellularLocation>
    <subcellularLocation>
        <location evidence="12">Mitochondrion</location>
    </subcellularLocation>
</comment>
<keyword evidence="16" id="KW-1185">Reference proteome</keyword>
<dbReference type="CDD" id="cd18037">
    <property type="entry name" value="DEXSc_Pif1_like"/>
    <property type="match status" value="1"/>
</dbReference>
<evidence type="ECO:0000256" key="6">
    <source>
        <dbReference type="ARBA" id="ARBA00023125"/>
    </source>
</evidence>
<protein>
    <recommendedName>
        <fullName evidence="12">ATP-dependent DNA helicase PIF1</fullName>
        <ecNumber evidence="12">5.6.2.3</ecNumber>
    </recommendedName>
    <alternativeName>
        <fullName evidence="12">DNA 5'-3' helicase PIF1</fullName>
    </alternativeName>
    <alternativeName>
        <fullName evidence="12">DNA repair and recombination helicase PIF1</fullName>
    </alternativeName>
</protein>
<dbReference type="GO" id="GO:0006310">
    <property type="term" value="P:DNA recombination"/>
    <property type="evidence" value="ECO:0007669"/>
    <property type="project" value="UniProtKB-UniRule"/>
</dbReference>
<evidence type="ECO:0000256" key="11">
    <source>
        <dbReference type="ARBA" id="ARBA00023242"/>
    </source>
</evidence>
<dbReference type="PANTHER" id="PTHR47642">
    <property type="entry name" value="ATP-DEPENDENT DNA HELICASE"/>
    <property type="match status" value="1"/>
</dbReference>
<sequence>MTRSAVLTTKTTNAKKRKSTGGIDDNKANGDTNKRRRTIDSFFSPQVTLVSHPGDGGVTTCEQVSLNSEQVRVLQMVVQEEKSVFFTGAAGSGKSLLLRAIIAALRRKYAKKPEVISVTASTGMAASNIGGMTIHSWGAVTPGMHNVDRQISCIKTCKPAFKRWKETKVLVIDEVSMVDGHLFDTLAKLAALLRKKTDKPFGGIQLVVTGDFFQLPPVTKSGEEPFFAFESEAWKRCIDHTVTLTQVYRQKDTHFVQLLNELRRGTISPSAQQTFTSLSRPLSPLPSGLIPTELYPLRTQVDRANSTRLAALPGAPRTFVARDSGTHQKMLEQMVVPAQLVLKSNAQVMLVKNVDERLVNGSVGRVLGFFTIASCSASVAPEPAPASPEKGADNKENTSAGKPASAAKGKVKDEERYPLVEFRTPQGTEIVLVVRDEFRVEDNEGKLLARRVQVPLMLAWAMSIHKSQGQTIQHLKIDLRSVFEKGQSYVALSRAASLDGLQVLGFDPKKVKAHPKVIEWSSTLETHTPSDAS</sequence>
<keyword evidence="6 12" id="KW-0238">DNA-binding</keyword>
<dbReference type="GO" id="GO:0003677">
    <property type="term" value="F:DNA binding"/>
    <property type="evidence" value="ECO:0007669"/>
    <property type="project" value="UniProtKB-KW"/>
</dbReference>
<evidence type="ECO:0000256" key="2">
    <source>
        <dbReference type="ARBA" id="ARBA00022763"/>
    </source>
</evidence>
<dbReference type="PANTHER" id="PTHR47642:SF5">
    <property type="entry name" value="ATP-DEPENDENT DNA HELICASE"/>
    <property type="match status" value="1"/>
</dbReference>
<keyword evidence="7 12" id="KW-0496">Mitochondrion</keyword>
<dbReference type="GO" id="GO:0000723">
    <property type="term" value="P:telomere maintenance"/>
    <property type="evidence" value="ECO:0007669"/>
    <property type="project" value="InterPro"/>
</dbReference>
<evidence type="ECO:0000256" key="5">
    <source>
        <dbReference type="ARBA" id="ARBA00022840"/>
    </source>
</evidence>
<dbReference type="InterPro" id="IPR010285">
    <property type="entry name" value="DNA_helicase_pif1-like_DEAD"/>
</dbReference>
<evidence type="ECO:0000256" key="7">
    <source>
        <dbReference type="ARBA" id="ARBA00023128"/>
    </source>
</evidence>
<feature type="domain" description="AAA+ ATPase" evidence="14">
    <location>
        <begin position="80"/>
        <end position="373"/>
    </location>
</feature>
<dbReference type="SUPFAM" id="SSF52540">
    <property type="entry name" value="P-loop containing nucleoside triphosphate hydrolases"/>
    <property type="match status" value="2"/>
</dbReference>
<dbReference type="InterPro" id="IPR027417">
    <property type="entry name" value="P-loop_NTPase"/>
</dbReference>
<dbReference type="GO" id="GO:0016887">
    <property type="term" value="F:ATP hydrolysis activity"/>
    <property type="evidence" value="ECO:0007669"/>
    <property type="project" value="RHEA"/>
</dbReference>
<dbReference type="GO" id="GO:0005739">
    <property type="term" value="C:mitochondrion"/>
    <property type="evidence" value="ECO:0007669"/>
    <property type="project" value="UniProtKB-SubCell"/>
</dbReference>
<dbReference type="Gene3D" id="3.40.50.300">
    <property type="entry name" value="P-loop containing nucleotide triphosphate hydrolases"/>
    <property type="match status" value="1"/>
</dbReference>
<accession>A0A060SCN9</accession>
<evidence type="ECO:0000256" key="9">
    <source>
        <dbReference type="ARBA" id="ARBA00023204"/>
    </source>
</evidence>
<dbReference type="Pfam" id="PF21530">
    <property type="entry name" value="Pif1_2B_dom"/>
    <property type="match status" value="1"/>
</dbReference>
<keyword evidence="11 12" id="KW-0539">Nucleus</keyword>
<comment type="similarity">
    <text evidence="12">Belongs to the helicase family. PIF1 subfamily.</text>
</comment>
<name>A0A060SCN9_PYCCI</name>
<dbReference type="CDD" id="cd18809">
    <property type="entry name" value="SF1_C_RecD"/>
    <property type="match status" value="1"/>
</dbReference>
<feature type="DNA-binding region" evidence="12">
    <location>
        <begin position="487"/>
        <end position="506"/>
    </location>
</feature>
<evidence type="ECO:0000313" key="15">
    <source>
        <dbReference type="EMBL" id="CDO70049.1"/>
    </source>
</evidence>
<dbReference type="GO" id="GO:0006281">
    <property type="term" value="P:DNA repair"/>
    <property type="evidence" value="ECO:0007669"/>
    <property type="project" value="UniProtKB-UniRule"/>
</dbReference>
<evidence type="ECO:0000256" key="12">
    <source>
        <dbReference type="HAMAP-Rule" id="MF_03176"/>
    </source>
</evidence>
<evidence type="ECO:0000256" key="8">
    <source>
        <dbReference type="ARBA" id="ARBA00023172"/>
    </source>
</evidence>
<keyword evidence="10 12" id="KW-0413">Isomerase</keyword>
<feature type="region of interest" description="Disordered" evidence="13">
    <location>
        <begin position="1"/>
        <end position="36"/>
    </location>
</feature>
<comment type="cofactor">
    <cofactor evidence="12">
        <name>Mg(2+)</name>
        <dbReference type="ChEBI" id="CHEBI:18420"/>
    </cofactor>
</comment>
<dbReference type="EMBL" id="CCBP010000066">
    <property type="protein sequence ID" value="CDO70049.1"/>
    <property type="molecule type" value="Genomic_DNA"/>
</dbReference>
<comment type="caution">
    <text evidence="15">The sequence shown here is derived from an EMBL/GenBank/DDBJ whole genome shotgun (WGS) entry which is preliminary data.</text>
</comment>
<proteinExistence type="inferred from homology"/>
<evidence type="ECO:0000259" key="14">
    <source>
        <dbReference type="SMART" id="SM00382"/>
    </source>
</evidence>
<dbReference type="InterPro" id="IPR049163">
    <property type="entry name" value="Pif1-like_2B_dom"/>
</dbReference>
<dbReference type="SMART" id="SM00382">
    <property type="entry name" value="AAA"/>
    <property type="match status" value="1"/>
</dbReference>
<feature type="region of interest" description="Disordered" evidence="13">
    <location>
        <begin position="380"/>
        <end position="412"/>
    </location>
</feature>
<comment type="function">
    <text evidence="12">DNA-dependent ATPase and 5'-3' DNA helicase required for the maintenance of both mitochondrial and nuclear genome stability.</text>
</comment>
<keyword evidence="2 12" id="KW-0227">DNA damage</keyword>
<keyword evidence="8 12" id="KW-0233">DNA recombination</keyword>
<dbReference type="GO" id="GO:0005524">
    <property type="term" value="F:ATP binding"/>
    <property type="evidence" value="ECO:0007669"/>
    <property type="project" value="UniProtKB-UniRule"/>
</dbReference>
<dbReference type="OrthoDB" id="432234at2759"/>
<dbReference type="Proteomes" id="UP000029665">
    <property type="component" value="Unassembled WGS sequence"/>
</dbReference>
<dbReference type="GO" id="GO:0043139">
    <property type="term" value="F:5'-3' DNA helicase activity"/>
    <property type="evidence" value="ECO:0007669"/>
    <property type="project" value="UniProtKB-UniRule"/>
</dbReference>
<dbReference type="AlphaFoldDB" id="A0A060SCN9"/>
<keyword evidence="1 12" id="KW-0547">Nucleotide-binding</keyword>
<gene>
    <name evidence="12" type="primary">PIF1</name>
    <name evidence="15" type="ORF">BN946_scf184601.g2</name>
</gene>
<dbReference type="STRING" id="5643.A0A060SCN9"/>
<dbReference type="Pfam" id="PF05970">
    <property type="entry name" value="PIF1"/>
    <property type="match status" value="1"/>
</dbReference>